<feature type="compositionally biased region" description="Polar residues" evidence="1">
    <location>
        <begin position="1223"/>
        <end position="1250"/>
    </location>
</feature>
<feature type="compositionally biased region" description="Low complexity" evidence="1">
    <location>
        <begin position="608"/>
        <end position="620"/>
    </location>
</feature>
<feature type="compositionally biased region" description="Basic and acidic residues" evidence="1">
    <location>
        <begin position="1182"/>
        <end position="1222"/>
    </location>
</feature>
<feature type="compositionally biased region" description="Polar residues" evidence="1">
    <location>
        <begin position="208"/>
        <end position="222"/>
    </location>
</feature>
<feature type="compositionally biased region" description="Polar residues" evidence="1">
    <location>
        <begin position="177"/>
        <end position="191"/>
    </location>
</feature>
<feature type="compositionally biased region" description="Acidic residues" evidence="1">
    <location>
        <begin position="525"/>
        <end position="534"/>
    </location>
</feature>
<feature type="region of interest" description="Disordered" evidence="1">
    <location>
        <begin position="703"/>
        <end position="722"/>
    </location>
</feature>
<feature type="region of interest" description="Disordered" evidence="1">
    <location>
        <begin position="821"/>
        <end position="1006"/>
    </location>
</feature>
<name>A0ABD0K431_9CAEN</name>
<evidence type="ECO:0000313" key="2">
    <source>
        <dbReference type="EMBL" id="KAK7481665.1"/>
    </source>
</evidence>
<keyword evidence="3" id="KW-1185">Reference proteome</keyword>
<feature type="compositionally biased region" description="Basic and acidic residues" evidence="1">
    <location>
        <begin position="1136"/>
        <end position="1146"/>
    </location>
</feature>
<accession>A0ABD0K431</accession>
<feature type="compositionally biased region" description="Polar residues" evidence="1">
    <location>
        <begin position="336"/>
        <end position="349"/>
    </location>
</feature>
<feature type="compositionally biased region" description="Basic and acidic residues" evidence="1">
    <location>
        <begin position="858"/>
        <end position="879"/>
    </location>
</feature>
<feature type="region of interest" description="Disordered" evidence="1">
    <location>
        <begin position="758"/>
        <end position="785"/>
    </location>
</feature>
<dbReference type="Gene3D" id="2.40.50.960">
    <property type="match status" value="1"/>
</dbReference>
<feature type="compositionally biased region" description="Polar residues" evidence="1">
    <location>
        <begin position="821"/>
        <end position="832"/>
    </location>
</feature>
<feature type="region of interest" description="Disordered" evidence="1">
    <location>
        <begin position="499"/>
        <end position="534"/>
    </location>
</feature>
<gene>
    <name evidence="2" type="ORF">BaRGS_00027038</name>
</gene>
<feature type="region of interest" description="Disordered" evidence="1">
    <location>
        <begin position="177"/>
        <end position="372"/>
    </location>
</feature>
<feature type="compositionally biased region" description="Basic and acidic residues" evidence="1">
    <location>
        <begin position="499"/>
        <end position="508"/>
    </location>
</feature>
<feature type="compositionally biased region" description="Low complexity" evidence="1">
    <location>
        <begin position="994"/>
        <end position="1005"/>
    </location>
</feature>
<feature type="compositionally biased region" description="Polar residues" evidence="1">
    <location>
        <begin position="621"/>
        <end position="635"/>
    </location>
</feature>
<feature type="region of interest" description="Disordered" evidence="1">
    <location>
        <begin position="595"/>
        <end position="639"/>
    </location>
</feature>
<evidence type="ECO:0008006" key="4">
    <source>
        <dbReference type="Google" id="ProtNLM"/>
    </source>
</evidence>
<protein>
    <recommendedName>
        <fullName evidence="4">Telomere replication protein EST3</fullName>
    </recommendedName>
</protein>
<comment type="caution">
    <text evidence="2">The sequence shown here is derived from an EMBL/GenBank/DDBJ whole genome shotgun (WGS) entry which is preliminary data.</text>
</comment>
<feature type="compositionally biased region" description="Basic and acidic residues" evidence="1">
    <location>
        <begin position="1057"/>
        <end position="1082"/>
    </location>
</feature>
<dbReference type="EMBL" id="JACVVK020000258">
    <property type="protein sequence ID" value="KAK7481665.1"/>
    <property type="molecule type" value="Genomic_DNA"/>
</dbReference>
<feature type="region of interest" description="Disordered" evidence="1">
    <location>
        <begin position="1048"/>
        <end position="1252"/>
    </location>
</feature>
<sequence>MAATKAFLKENVLKYDSRPKTGVVKVLRHLKGPVEDGSVMKEVADSKMYINAVFTRDSLEAFVNSYEDSFNDGSPEWDHALLLLNQHQVLFQHSTHPGNEEGRPRFVLLVERFTLMDLNEGFYSKQQVYELMGDPEVRRKAAELEMLHNQRASQDGGAAGDSECLTQLLEQMGVSSMSLATETESQSQQLPTHEWCADYNPPAEDSTSDGQRTTTTHGSTSGMDDDTSQSHDKNSSDSLTAGPTLRTGGWTSRLQQNGLGGDGGGDDGENSRGVGLQEETNLACDAGHSSSSATDQHNTHNEESSSAKGVSGPPPVQCEQHVLGSSQRQRCDESQQENTEAAQQNSSGESIHHHPSVSFTCSSPDDLDSMDTSTKFEDWQHQVPTDIGNSNTPVTQPGKTITPDISPDTTLPATQTFHVFSSQGFSPTDMLSQNLLPDLEACREADDAEGMQDQVTSTFTDGATGSGKTKPVGRDFQVVQDKRSGISHACVGSDRFFERESGVDESKETNTLTGESDGKGGSGDSVDDLPFDESVEMTSPDCCVLQSTQKHSDGQDLQQFTQCLSPIEKDATVHSKKRMVAAADLEEEERIRHLGTRAKQSHPQNATSGASDVGDSGASGQSRWTLELSSSTSQGREGEVSLGRVLVCDSGSDGEEVAVTGNVNEQCVTTDGRHGPSGSVTSVSPDVLVSDTSWDSVVLVPSNSGSGSDSIKDEDTTTQAGQCQASQEVVVVLSSGDDSGAVQCDEVDEMNDCGNEGAREMHGGESRWTSVPVTGHRTAPKSAEKQCDTLYPVRLEVQSEKQQQSNVRSRKRLLPLDNLWSENAESGSNSPHRGNAGDGGNINNASKRQRCTRTTTSAEERDASSSVHLQDDTSTDRAMRRTFHLSLAGETGAEDRCKKTGRETGAEDRCKKTGRETEMPDPDTVLSESTSKSTSLSESHVQETEREGGYSDDGLADGHGGKSASETDKEKSTTSNGCPPSVDAAATITVHSKASPTPSTSSAASHGVEINVEGDILFGGCKFKRVKRLNSKRSVAAAVKFILSGDRTSAEPVHSMRSQEHRGRKSQDPPVDEMQRSSERRSNTLVCNTPPRSVASKTPRKAISSKTPQKVASPRVRHSSRKAAGSSDKCSPATASERKQPDRDRSLQQTAPSPPSHTTNTEKRSQVPAFSSCGSGGGNSQDKGRVFVRETGRSQDKGRGFVRETGRSHQDKGRGVVRETGRSHQNPSHGAVTHRSSISVGPQGTENSDGQADVESCSLLLPSETAVHRRFSLFKLTNSLMEQVDEIVQESVN</sequence>
<dbReference type="Proteomes" id="UP001519460">
    <property type="component" value="Unassembled WGS sequence"/>
</dbReference>
<feature type="compositionally biased region" description="Basic and acidic residues" evidence="1">
    <location>
        <begin position="893"/>
        <end position="918"/>
    </location>
</feature>
<feature type="compositionally biased region" description="Basic and acidic residues" evidence="1">
    <location>
        <begin position="940"/>
        <end position="949"/>
    </location>
</feature>
<organism evidence="2 3">
    <name type="scientific">Batillaria attramentaria</name>
    <dbReference type="NCBI Taxonomy" id="370345"/>
    <lineage>
        <taxon>Eukaryota</taxon>
        <taxon>Metazoa</taxon>
        <taxon>Spiralia</taxon>
        <taxon>Lophotrochozoa</taxon>
        <taxon>Mollusca</taxon>
        <taxon>Gastropoda</taxon>
        <taxon>Caenogastropoda</taxon>
        <taxon>Sorbeoconcha</taxon>
        <taxon>Cerithioidea</taxon>
        <taxon>Batillariidae</taxon>
        <taxon>Batillaria</taxon>
    </lineage>
</organism>
<feature type="compositionally biased region" description="Polar residues" evidence="1">
    <location>
        <begin position="1147"/>
        <end position="1159"/>
    </location>
</feature>
<feature type="compositionally biased region" description="Low complexity" evidence="1">
    <location>
        <begin position="926"/>
        <end position="939"/>
    </location>
</feature>
<proteinExistence type="predicted"/>
<evidence type="ECO:0000256" key="1">
    <source>
        <dbReference type="SAM" id="MobiDB-lite"/>
    </source>
</evidence>
<reference evidence="2 3" key="1">
    <citation type="journal article" date="2023" name="Sci. Data">
        <title>Genome assembly of the Korean intertidal mud-creeper Batillaria attramentaria.</title>
        <authorList>
            <person name="Patra A.K."/>
            <person name="Ho P.T."/>
            <person name="Jun S."/>
            <person name="Lee S.J."/>
            <person name="Kim Y."/>
            <person name="Won Y.J."/>
        </authorList>
    </citation>
    <scope>NUCLEOTIDE SEQUENCE [LARGE SCALE GENOMIC DNA]</scope>
    <source>
        <strain evidence="2">Wonlab-2016</strain>
    </source>
</reference>
<evidence type="ECO:0000313" key="3">
    <source>
        <dbReference type="Proteomes" id="UP001519460"/>
    </source>
</evidence>